<dbReference type="SUPFAM" id="SSF100950">
    <property type="entry name" value="NagB/RpiA/CoA transferase-like"/>
    <property type="match status" value="1"/>
</dbReference>
<dbReference type="InterPro" id="IPR037171">
    <property type="entry name" value="NagB/RpiA_transferase-like"/>
</dbReference>
<dbReference type="NCBIfam" id="TIGR02727">
    <property type="entry name" value="MTHFS_bact"/>
    <property type="match status" value="1"/>
</dbReference>
<comment type="caution">
    <text evidence="5">The sequence shown here is derived from an EMBL/GenBank/DDBJ whole genome shotgun (WGS) entry which is preliminary data.</text>
</comment>
<organism evidence="5 6">
    <name type="scientific">Alkaliphilus hydrothermalis</name>
    <dbReference type="NCBI Taxonomy" id="1482730"/>
    <lineage>
        <taxon>Bacteria</taxon>
        <taxon>Bacillati</taxon>
        <taxon>Bacillota</taxon>
        <taxon>Clostridia</taxon>
        <taxon>Peptostreptococcales</taxon>
        <taxon>Natronincolaceae</taxon>
        <taxon>Alkaliphilus</taxon>
    </lineage>
</organism>
<proteinExistence type="inferred from homology"/>
<keyword evidence="5" id="KW-0436">Ligase</keyword>
<dbReference type="Pfam" id="PF01812">
    <property type="entry name" value="5-FTHF_cyc-lig"/>
    <property type="match status" value="1"/>
</dbReference>
<evidence type="ECO:0000256" key="2">
    <source>
        <dbReference type="ARBA" id="ARBA00022741"/>
    </source>
</evidence>
<comment type="catalytic activity">
    <reaction evidence="4">
        <text>(6S)-5-formyl-5,6,7,8-tetrahydrofolate + ATP = (6R)-5,10-methenyltetrahydrofolate + ADP + phosphate</text>
        <dbReference type="Rhea" id="RHEA:10488"/>
        <dbReference type="ChEBI" id="CHEBI:30616"/>
        <dbReference type="ChEBI" id="CHEBI:43474"/>
        <dbReference type="ChEBI" id="CHEBI:57455"/>
        <dbReference type="ChEBI" id="CHEBI:57457"/>
        <dbReference type="ChEBI" id="CHEBI:456216"/>
        <dbReference type="EC" id="6.3.3.2"/>
    </reaction>
</comment>
<evidence type="ECO:0000256" key="3">
    <source>
        <dbReference type="ARBA" id="ARBA00022840"/>
    </source>
</evidence>
<dbReference type="PIRSF" id="PIRSF006806">
    <property type="entry name" value="FTHF_cligase"/>
    <property type="match status" value="1"/>
</dbReference>
<keyword evidence="4" id="KW-0479">Metal-binding</keyword>
<name>A0ABS2NMT9_9FIRM</name>
<dbReference type="Gene3D" id="3.40.50.10420">
    <property type="entry name" value="NagB/RpiA/CoA transferase-like"/>
    <property type="match status" value="1"/>
</dbReference>
<accession>A0ABS2NMT9</accession>
<keyword evidence="2 4" id="KW-0547">Nucleotide-binding</keyword>
<gene>
    <name evidence="5" type="ORF">JOC73_000759</name>
</gene>
<dbReference type="InterPro" id="IPR002698">
    <property type="entry name" value="FTHF_cligase"/>
</dbReference>
<keyword evidence="4" id="KW-0460">Magnesium</keyword>
<dbReference type="EC" id="6.3.3.2" evidence="4"/>
<keyword evidence="3 4" id="KW-0067">ATP-binding</keyword>
<dbReference type="RefSeq" id="WP_204400527.1">
    <property type="nucleotide sequence ID" value="NZ_JAFBEE010000003.1"/>
</dbReference>
<dbReference type="GO" id="GO:0030272">
    <property type="term" value="F:5-formyltetrahydrofolate cyclo-ligase activity"/>
    <property type="evidence" value="ECO:0007669"/>
    <property type="project" value="UniProtKB-EC"/>
</dbReference>
<comment type="cofactor">
    <cofactor evidence="4">
        <name>Mg(2+)</name>
        <dbReference type="ChEBI" id="CHEBI:18420"/>
    </cofactor>
</comment>
<dbReference type="InterPro" id="IPR024185">
    <property type="entry name" value="FTHF_cligase-like_sf"/>
</dbReference>
<evidence type="ECO:0000313" key="5">
    <source>
        <dbReference type="EMBL" id="MBM7614248.1"/>
    </source>
</evidence>
<dbReference type="PANTHER" id="PTHR23407">
    <property type="entry name" value="ATPASE INHIBITOR/5-FORMYLTETRAHYDROFOLATE CYCLO-LIGASE"/>
    <property type="match status" value="1"/>
</dbReference>
<evidence type="ECO:0000256" key="1">
    <source>
        <dbReference type="ARBA" id="ARBA00010638"/>
    </source>
</evidence>
<comment type="similarity">
    <text evidence="1 4">Belongs to the 5-formyltetrahydrofolate cyclo-ligase family.</text>
</comment>
<evidence type="ECO:0000256" key="4">
    <source>
        <dbReference type="RuleBase" id="RU361279"/>
    </source>
</evidence>
<reference evidence="5 6" key="1">
    <citation type="submission" date="2021-01" db="EMBL/GenBank/DDBJ databases">
        <title>Genomic Encyclopedia of Type Strains, Phase IV (KMG-IV): sequencing the most valuable type-strain genomes for metagenomic binning, comparative biology and taxonomic classification.</title>
        <authorList>
            <person name="Goeker M."/>
        </authorList>
    </citation>
    <scope>NUCLEOTIDE SEQUENCE [LARGE SCALE GENOMIC DNA]</scope>
    <source>
        <strain evidence="5 6">DSM 25890</strain>
    </source>
</reference>
<keyword evidence="6" id="KW-1185">Reference proteome</keyword>
<sequence length="190" mass="21958">MKKIIRQKILNKRENLQREEVVIRSSRIIKNLDALEYFTNAVNIMLYLSFRNEVDTKDLIVKLLKENKRVFIPVTVPKTKELVVSELINPDADLELGHFGVMEPKQEALRPVTPETLDLVIVPGVAYDERGYRIGYGGGYYDRFLPKLMPNTPKVSIAFELQMIDQVDDDSFDIPVDFIITEERIISCKK</sequence>
<dbReference type="PANTHER" id="PTHR23407:SF1">
    <property type="entry name" value="5-FORMYLTETRAHYDROFOLATE CYCLO-LIGASE"/>
    <property type="match status" value="1"/>
</dbReference>
<protein>
    <recommendedName>
        <fullName evidence="4">5-formyltetrahydrofolate cyclo-ligase</fullName>
        <ecNumber evidence="4">6.3.3.2</ecNumber>
    </recommendedName>
</protein>
<evidence type="ECO:0000313" key="6">
    <source>
        <dbReference type="Proteomes" id="UP001314796"/>
    </source>
</evidence>
<dbReference type="Proteomes" id="UP001314796">
    <property type="component" value="Unassembled WGS sequence"/>
</dbReference>
<dbReference type="EMBL" id="JAFBEE010000003">
    <property type="protein sequence ID" value="MBM7614248.1"/>
    <property type="molecule type" value="Genomic_DNA"/>
</dbReference>